<proteinExistence type="predicted"/>
<evidence type="ECO:0000313" key="3">
    <source>
        <dbReference type="EMBL" id="KAK7506334.1"/>
    </source>
</evidence>
<evidence type="ECO:0000313" key="4">
    <source>
        <dbReference type="Proteomes" id="UP001519460"/>
    </source>
</evidence>
<comment type="caution">
    <text evidence="2">The sequence shown here is derived from an EMBL/GenBank/DDBJ whole genome shotgun (WGS) entry which is preliminary data.</text>
</comment>
<feature type="region of interest" description="Disordered" evidence="1">
    <location>
        <begin position="1"/>
        <end position="20"/>
    </location>
</feature>
<accession>A0ABD0J5T8</accession>
<gene>
    <name evidence="3" type="ORF">BaRGS_00002446</name>
    <name evidence="2" type="ORF">BaRGS_00038451</name>
</gene>
<feature type="non-terminal residue" evidence="2">
    <location>
        <position position="55"/>
    </location>
</feature>
<feature type="non-terminal residue" evidence="2">
    <location>
        <position position="1"/>
    </location>
</feature>
<protein>
    <submittedName>
        <fullName evidence="2">Uncharacterized protein</fullName>
    </submittedName>
</protein>
<evidence type="ECO:0000313" key="2">
    <source>
        <dbReference type="EMBL" id="KAK7462515.1"/>
    </source>
</evidence>
<keyword evidence="4" id="KW-1185">Reference proteome</keyword>
<reference evidence="2" key="3">
    <citation type="submission" date="2023-01" db="EMBL/GenBank/DDBJ databases">
        <authorList>
            <person name="Patra A."/>
        </authorList>
    </citation>
    <scope>NUCLEOTIDE SEQUENCE</scope>
    <source>
        <strain evidence="2">Wonlab-2016</strain>
        <tissue evidence="2">Foot muscle</tissue>
    </source>
</reference>
<reference evidence="2" key="1">
    <citation type="submission" date="2020-09" db="EMBL/GenBank/DDBJ databases">
        <authorList>
            <person name="Won Y."/>
        </authorList>
    </citation>
    <scope>NUCLEOTIDE SEQUENCE</scope>
    <source>
        <strain evidence="2">Wonlab-2016</strain>
        <tissue evidence="2">Foot muscle</tissue>
    </source>
</reference>
<sequence>QGYPLNLPQPPECMASGPELRLPGNPHATLRFGRIRRFPGFLHTADTLSGFLRVM</sequence>
<evidence type="ECO:0000256" key="1">
    <source>
        <dbReference type="SAM" id="MobiDB-lite"/>
    </source>
</evidence>
<reference evidence="2 4" key="2">
    <citation type="journal article" date="2023" name="Sci. Data">
        <title>Genome assembly of the Korean intertidal mud-creeper Batillaria attramentaria.</title>
        <authorList>
            <person name="Patra A.K."/>
            <person name="Ho P.T."/>
            <person name="Jun S."/>
            <person name="Lee S.J."/>
            <person name="Kim Y."/>
            <person name="Won Y.J."/>
        </authorList>
    </citation>
    <scope>NUCLEOTIDE SEQUENCE [LARGE SCALE GENOMIC DNA]</scope>
    <source>
        <strain evidence="2">Wonlab-2016</strain>
    </source>
</reference>
<dbReference type="Proteomes" id="UP001519460">
    <property type="component" value="Unassembled WGS sequence"/>
</dbReference>
<dbReference type="EMBL" id="JACVVK020000007">
    <property type="protein sequence ID" value="KAK7506334.1"/>
    <property type="molecule type" value="Genomic_DNA"/>
</dbReference>
<organism evidence="2 4">
    <name type="scientific">Batillaria attramentaria</name>
    <dbReference type="NCBI Taxonomy" id="370345"/>
    <lineage>
        <taxon>Eukaryota</taxon>
        <taxon>Metazoa</taxon>
        <taxon>Spiralia</taxon>
        <taxon>Lophotrochozoa</taxon>
        <taxon>Mollusca</taxon>
        <taxon>Gastropoda</taxon>
        <taxon>Caenogastropoda</taxon>
        <taxon>Sorbeoconcha</taxon>
        <taxon>Cerithioidea</taxon>
        <taxon>Batillariidae</taxon>
        <taxon>Batillaria</taxon>
    </lineage>
</organism>
<dbReference type="AlphaFoldDB" id="A0ABD0J5T8"/>
<dbReference type="EMBL" id="JACVVK020000621">
    <property type="protein sequence ID" value="KAK7462515.1"/>
    <property type="molecule type" value="Genomic_DNA"/>
</dbReference>
<name>A0ABD0J5T8_9CAEN</name>